<dbReference type="AlphaFoldDB" id="A0A9Q2NTE3"/>
<protein>
    <submittedName>
        <fullName evidence="2">FliM/FliN family flagellar motor switch protein</fullName>
    </submittedName>
</protein>
<comment type="caution">
    <text evidence="2">The sequence shown here is derived from an EMBL/GenBank/DDBJ whole genome shotgun (WGS) entry which is preliminary data.</text>
</comment>
<evidence type="ECO:0000313" key="3">
    <source>
        <dbReference type="EMBL" id="MBM2416269.1"/>
    </source>
</evidence>
<keyword evidence="2" id="KW-0969">Cilium</keyword>
<dbReference type="RefSeq" id="WP_085631159.1">
    <property type="nucleotide sequence ID" value="NZ_JAFBWU010000002.1"/>
</dbReference>
<organism evidence="2 4">
    <name type="scientific">Marivita cryptomonadis</name>
    <dbReference type="NCBI Taxonomy" id="505252"/>
    <lineage>
        <taxon>Bacteria</taxon>
        <taxon>Pseudomonadati</taxon>
        <taxon>Pseudomonadota</taxon>
        <taxon>Alphaproteobacteria</taxon>
        <taxon>Rhodobacterales</taxon>
        <taxon>Roseobacteraceae</taxon>
        <taxon>Marivita</taxon>
    </lineage>
</organism>
<evidence type="ECO:0000313" key="4">
    <source>
        <dbReference type="Proteomes" id="UP000755667"/>
    </source>
</evidence>
<dbReference type="Gene3D" id="2.30.330.10">
    <property type="entry name" value="SpoA-like"/>
    <property type="match status" value="1"/>
</dbReference>
<dbReference type="GeneID" id="62642001"/>
<evidence type="ECO:0000259" key="1">
    <source>
        <dbReference type="Pfam" id="PF01052"/>
    </source>
</evidence>
<dbReference type="OrthoDB" id="7824563at2"/>
<dbReference type="EMBL" id="JAFBXF010000002">
    <property type="protein sequence ID" value="MBM2416269.1"/>
    <property type="molecule type" value="Genomic_DNA"/>
</dbReference>
<sequence>MNDTVTDTVLQRKAQAQRKALGGGAWSVSRALGRALSIAADALWGLGLVPRITCDDIMPVDLAMSRLGPDHLIVVLENDSGARGLATFDRDIVTGFIDVQTLGRVTRFPADARAYTPTDAAMTAPVIDAALPRFASMLSTQPEMAHLQDYRFGALVEDAQTAGLVLDADMYHVIEFDTALAQDTRSGGVVFMFPEPKKAAESGGVPGPGKHEAVLKLAPVRMQAVLTRIHISLDKAQALRPGDRLPLAAGATTSAALVLAGGHEVARGKLGQMNGFRAIRIGTQTTAMHSRDPQVSLSVHSVNETPAPTGSLPATLGAASLEMTGSLAIDGKDGALDSSATPNLDAL</sequence>
<dbReference type="InterPro" id="IPR036429">
    <property type="entry name" value="SpoA-like_sf"/>
</dbReference>
<dbReference type="Proteomes" id="UP000809440">
    <property type="component" value="Unassembled WGS sequence"/>
</dbReference>
<name>A0A9Q2NTE3_9RHOB</name>
<dbReference type="EMBL" id="JAFBXE010000002">
    <property type="protein sequence ID" value="MBM2411602.1"/>
    <property type="molecule type" value="Genomic_DNA"/>
</dbReference>
<keyword evidence="2" id="KW-0282">Flagellum</keyword>
<keyword evidence="5" id="KW-1185">Reference proteome</keyword>
<proteinExistence type="predicted"/>
<feature type="domain" description="Flagellar motor switch protein FliN-like C-terminal" evidence="1">
    <location>
        <begin position="216"/>
        <end position="281"/>
    </location>
</feature>
<accession>A0A9Q2NTE3</accession>
<dbReference type="Proteomes" id="UP000755667">
    <property type="component" value="Unassembled WGS sequence"/>
</dbReference>
<evidence type="ECO:0000313" key="5">
    <source>
        <dbReference type="Proteomes" id="UP000809440"/>
    </source>
</evidence>
<dbReference type="SUPFAM" id="SSF101801">
    <property type="entry name" value="Surface presentation of antigens (SPOA)"/>
    <property type="match status" value="1"/>
</dbReference>
<evidence type="ECO:0000313" key="2">
    <source>
        <dbReference type="EMBL" id="MBM2411602.1"/>
    </source>
</evidence>
<gene>
    <name evidence="2" type="ORF">JQX41_04765</name>
    <name evidence="3" type="ORF">JQX48_04765</name>
</gene>
<keyword evidence="2" id="KW-0966">Cell projection</keyword>
<reference evidence="2 5" key="1">
    <citation type="submission" date="2021-01" db="EMBL/GenBank/DDBJ databases">
        <title>Diatom-associated Roseobacters Show Island Model of Population Structure.</title>
        <authorList>
            <person name="Qu L."/>
            <person name="Feng X."/>
            <person name="Chen Y."/>
            <person name="Li L."/>
            <person name="Wang X."/>
            <person name="Hu Z."/>
            <person name="Wang H."/>
            <person name="Luo H."/>
        </authorList>
    </citation>
    <scope>NUCLEOTIDE SEQUENCE</scope>
    <source>
        <strain evidence="3 5">CC28-63</strain>
        <strain evidence="2">CC28-69</strain>
    </source>
</reference>
<dbReference type="Pfam" id="PF01052">
    <property type="entry name" value="FliMN_C"/>
    <property type="match status" value="1"/>
</dbReference>
<dbReference type="InterPro" id="IPR001543">
    <property type="entry name" value="FliN-like_C"/>
</dbReference>